<dbReference type="Pfam" id="PF07728">
    <property type="entry name" value="AAA_5"/>
    <property type="match status" value="1"/>
</dbReference>
<dbReference type="SUPFAM" id="SSF52540">
    <property type="entry name" value="P-loop containing nucleoside triphosphate hydrolases"/>
    <property type="match status" value="1"/>
</dbReference>
<organism evidence="2 3">
    <name type="scientific">Candidatus Competibacter denitrificans Run_A_D11</name>
    <dbReference type="NCBI Taxonomy" id="1400863"/>
    <lineage>
        <taxon>Bacteria</taxon>
        <taxon>Pseudomonadati</taxon>
        <taxon>Pseudomonadota</taxon>
        <taxon>Gammaproteobacteria</taxon>
        <taxon>Candidatus Competibacteraceae</taxon>
        <taxon>Candidatus Competibacter</taxon>
    </lineage>
</organism>
<dbReference type="EMBL" id="CBTJ020000091">
    <property type="protein sequence ID" value="CDI04047.1"/>
    <property type="molecule type" value="Genomic_DNA"/>
</dbReference>
<evidence type="ECO:0000259" key="1">
    <source>
        <dbReference type="Pfam" id="PF07728"/>
    </source>
</evidence>
<dbReference type="GO" id="GO:0005524">
    <property type="term" value="F:ATP binding"/>
    <property type="evidence" value="ECO:0007669"/>
    <property type="project" value="InterPro"/>
</dbReference>
<gene>
    <name evidence="2" type="ORF">BN873_80005</name>
</gene>
<dbReference type="GO" id="GO:0016887">
    <property type="term" value="F:ATP hydrolysis activity"/>
    <property type="evidence" value="ECO:0007669"/>
    <property type="project" value="InterPro"/>
</dbReference>
<protein>
    <submittedName>
        <fullName evidence="2">ATP/GTP-binding protein</fullName>
    </submittedName>
</protein>
<evidence type="ECO:0000313" key="2">
    <source>
        <dbReference type="EMBL" id="CDI04047.1"/>
    </source>
</evidence>
<sequence>MNSAIELTLAQSFDFLLHVAVVRPVFLWGAPGIGKTALVNRFAAAVGLECVSLLGSQLAPEDLLGVPKIDGDCSRFFPPANIVRQQPFVLFLDELNAASHDIQKAFYSLILEQRVGEYRLPAGTIVLGAGNRAKDAAIVKPMPSALINRLVHIHLRAQHREWLDWAVNEGSIHPWVVEYIQLRPDHLWNEPPKHEEPFSTPRSWHMLSDALHSYGDALGEEMLEALAFGLLTPAHAGQFKGFIKQLRQRHTLVAILKGDAHWPADPADRDILYFLAQSLRGYLRKELPEDEASLRQEHKQLSMRAKSLLRDLARISVEMAQTVVIEDEAGQRLPSWFLIEVARDLPRLAERRNGKNAP</sequence>
<dbReference type="OrthoDB" id="9808317at2"/>
<dbReference type="Gene3D" id="3.40.50.300">
    <property type="entry name" value="P-loop containing nucleotide triphosphate hydrolases"/>
    <property type="match status" value="1"/>
</dbReference>
<dbReference type="CDD" id="cd00009">
    <property type="entry name" value="AAA"/>
    <property type="match status" value="1"/>
</dbReference>
<comment type="caution">
    <text evidence="2">The sequence shown here is derived from an EMBL/GenBank/DDBJ whole genome shotgun (WGS) entry which is preliminary data.</text>
</comment>
<dbReference type="Proteomes" id="UP000035760">
    <property type="component" value="Unassembled WGS sequence"/>
</dbReference>
<name>W6M909_9GAMM</name>
<dbReference type="InterPro" id="IPR011704">
    <property type="entry name" value="ATPase_dyneun-rel_AAA"/>
</dbReference>
<evidence type="ECO:0000313" key="3">
    <source>
        <dbReference type="Proteomes" id="UP000035760"/>
    </source>
</evidence>
<accession>W6M909</accession>
<reference evidence="2" key="1">
    <citation type="submission" date="2013-07" db="EMBL/GenBank/DDBJ databases">
        <authorList>
            <person name="McIlroy S."/>
        </authorList>
    </citation>
    <scope>NUCLEOTIDE SEQUENCE [LARGE SCALE GENOMIC DNA]</scope>
    <source>
        <strain evidence="2">Run_A_D11</strain>
    </source>
</reference>
<dbReference type="InterPro" id="IPR027417">
    <property type="entry name" value="P-loop_NTPase"/>
</dbReference>
<dbReference type="STRING" id="1400863.BN873_80005"/>
<reference evidence="2" key="2">
    <citation type="submission" date="2014-03" db="EMBL/GenBank/DDBJ databases">
        <title>Candidatus Competibacter-lineage genomes retrieved from metagenomes reveal functional metabolic diversity.</title>
        <authorList>
            <person name="McIlroy S.J."/>
            <person name="Albertsen M."/>
            <person name="Andresen E.K."/>
            <person name="Saunders A.M."/>
            <person name="Kristiansen R."/>
            <person name="Stokholm-Bjerregaard M."/>
            <person name="Nielsen K.L."/>
            <person name="Nielsen P.H."/>
        </authorList>
    </citation>
    <scope>NUCLEOTIDE SEQUENCE</scope>
    <source>
        <strain evidence="2">Run_A_D11</strain>
    </source>
</reference>
<dbReference type="AlphaFoldDB" id="W6M909"/>
<feature type="domain" description="ATPase dynein-related AAA" evidence="1">
    <location>
        <begin position="24"/>
        <end position="149"/>
    </location>
</feature>
<dbReference type="RefSeq" id="WP_048675663.1">
    <property type="nucleotide sequence ID" value="NZ_CBTJ020000091.1"/>
</dbReference>
<keyword evidence="3" id="KW-1185">Reference proteome</keyword>
<proteinExistence type="predicted"/>